<dbReference type="NCBIfam" id="TIGR01378">
    <property type="entry name" value="thi_PPkinase"/>
    <property type="match status" value="1"/>
</dbReference>
<evidence type="ECO:0000256" key="2">
    <source>
        <dbReference type="ARBA" id="ARBA00022741"/>
    </source>
</evidence>
<dbReference type="Proteomes" id="UP000644875">
    <property type="component" value="Unassembled WGS sequence"/>
</dbReference>
<comment type="caution">
    <text evidence="7">The sequence shown here is derived from an EMBL/GenBank/DDBJ whole genome shotgun (WGS) entry which is preliminary data.</text>
</comment>
<dbReference type="Pfam" id="PF04263">
    <property type="entry name" value="TPK_catalytic"/>
    <property type="match status" value="1"/>
</dbReference>
<proteinExistence type="predicted"/>
<dbReference type="InterPro" id="IPR036759">
    <property type="entry name" value="TPK_catalytic_sf"/>
</dbReference>
<name>A0A934UDM3_9STRE</name>
<dbReference type="SMART" id="SM00983">
    <property type="entry name" value="TPK_B1_binding"/>
    <property type="match status" value="1"/>
</dbReference>
<evidence type="ECO:0000259" key="6">
    <source>
        <dbReference type="SMART" id="SM00983"/>
    </source>
</evidence>
<dbReference type="Pfam" id="PF04265">
    <property type="entry name" value="TPK_B1_binding"/>
    <property type="match status" value="1"/>
</dbReference>
<dbReference type="PANTHER" id="PTHR41299:SF1">
    <property type="entry name" value="THIAMINE PYROPHOSPHOKINASE"/>
    <property type="match status" value="1"/>
</dbReference>
<dbReference type="GO" id="GO:0016301">
    <property type="term" value="F:kinase activity"/>
    <property type="evidence" value="ECO:0007669"/>
    <property type="project" value="UniProtKB-KW"/>
</dbReference>
<gene>
    <name evidence="7" type="ORF">JHK64_04905</name>
</gene>
<evidence type="ECO:0000313" key="8">
    <source>
        <dbReference type="Proteomes" id="UP000644875"/>
    </source>
</evidence>
<dbReference type="GO" id="GO:0004788">
    <property type="term" value="F:thiamine diphosphokinase activity"/>
    <property type="evidence" value="ECO:0007669"/>
    <property type="project" value="UniProtKB-UniRule"/>
</dbReference>
<keyword evidence="2" id="KW-0547">Nucleotide-binding</keyword>
<reference evidence="7 8" key="1">
    <citation type="journal article" date="2021" name="Int. J. Syst. Evol. Microbiol.">
        <title>Streptococcus vicugnae sp. nov., isolated from faeces of alpacas (Vicugna pacos) and cattle (Bos taurus), Streptococcus zalophi sp. nov., and Streptococcus pacificus sp. nov., isolated from respiratory tract of California sea lions (Zalophus californianus).</title>
        <authorList>
            <person name="Volokhov D.V."/>
            <person name="Zagorodnyaya T.A."/>
            <person name="Shen Z."/>
            <person name="Blom J."/>
            <person name="Furtak V.A."/>
            <person name="Eisenberg T."/>
            <person name="Fan P."/>
            <person name="Jeong K.C."/>
            <person name="Gao Y."/>
            <person name="Zhang S."/>
            <person name="Amselle M."/>
        </authorList>
    </citation>
    <scope>NUCLEOTIDE SEQUENCE [LARGE SCALE GENOMIC DNA]</scope>
    <source>
        <strain evidence="8">CSL7508-lung</strain>
    </source>
</reference>
<keyword evidence="3" id="KW-0418">Kinase</keyword>
<dbReference type="SUPFAM" id="SSF63999">
    <property type="entry name" value="Thiamin pyrophosphokinase, catalytic domain"/>
    <property type="match status" value="1"/>
</dbReference>
<dbReference type="RefSeq" id="WP_199567885.1">
    <property type="nucleotide sequence ID" value="NZ_JAENBP010000005.1"/>
</dbReference>
<dbReference type="AlphaFoldDB" id="A0A934UDM3"/>
<evidence type="ECO:0000256" key="4">
    <source>
        <dbReference type="ARBA" id="ARBA00022840"/>
    </source>
</evidence>
<protein>
    <recommendedName>
        <fullName evidence="5">Thiamine diphosphokinase</fullName>
        <ecNumber evidence="5">2.7.6.2</ecNumber>
    </recommendedName>
</protein>
<dbReference type="InterPro" id="IPR007373">
    <property type="entry name" value="Thiamin_PyroPKinase_B1-bd"/>
</dbReference>
<accession>A0A934UDM3</accession>
<sequence length="210" mass="23894">MINIALFTGGVLDTWQGNFDFYVGVDRGSLFLLEQNLPLNMAIGDFDSVSETEFERIKKQAQKLYLAKPEKNDTDTEMALKIIFKTYPKAHVTVFGALGGRIDHEMSNLFLPSDPDLYPLMTQITLCDAQNNIRFYPKGEHLVEKIPNMTYVSFMTNDDSELTITGAKYELTKQTFFKKQIYTSNEFINQPITIDVSSGYAIVIQSKDRS</sequence>
<dbReference type="InterPro" id="IPR006282">
    <property type="entry name" value="Thi_PPkinase"/>
</dbReference>
<dbReference type="PANTHER" id="PTHR41299">
    <property type="entry name" value="THIAMINE PYROPHOSPHOKINASE"/>
    <property type="match status" value="1"/>
</dbReference>
<evidence type="ECO:0000256" key="5">
    <source>
        <dbReference type="NCBIfam" id="TIGR01378"/>
    </source>
</evidence>
<dbReference type="InterPro" id="IPR007371">
    <property type="entry name" value="TPK_catalytic"/>
</dbReference>
<evidence type="ECO:0000313" key="7">
    <source>
        <dbReference type="EMBL" id="MBJ8349967.1"/>
    </source>
</evidence>
<dbReference type="CDD" id="cd07995">
    <property type="entry name" value="TPK"/>
    <property type="match status" value="1"/>
</dbReference>
<keyword evidence="8" id="KW-1185">Reference proteome</keyword>
<dbReference type="EC" id="2.7.6.2" evidence="5"/>
<dbReference type="Gene3D" id="3.40.50.10240">
    <property type="entry name" value="Thiamin pyrophosphokinase, catalytic domain"/>
    <property type="match status" value="1"/>
</dbReference>
<evidence type="ECO:0000256" key="1">
    <source>
        <dbReference type="ARBA" id="ARBA00022679"/>
    </source>
</evidence>
<dbReference type="GO" id="GO:0030975">
    <property type="term" value="F:thiamine binding"/>
    <property type="evidence" value="ECO:0007669"/>
    <property type="project" value="InterPro"/>
</dbReference>
<feature type="domain" description="Thiamin pyrophosphokinase thiamin-binding" evidence="6">
    <location>
        <begin position="139"/>
        <end position="202"/>
    </location>
</feature>
<organism evidence="7 8">
    <name type="scientific">Streptococcus zalophi</name>
    <dbReference type="NCBI Taxonomy" id="640031"/>
    <lineage>
        <taxon>Bacteria</taxon>
        <taxon>Bacillati</taxon>
        <taxon>Bacillota</taxon>
        <taxon>Bacilli</taxon>
        <taxon>Lactobacillales</taxon>
        <taxon>Streptococcaceae</taxon>
        <taxon>Streptococcus</taxon>
    </lineage>
</organism>
<dbReference type="GO" id="GO:0006772">
    <property type="term" value="P:thiamine metabolic process"/>
    <property type="evidence" value="ECO:0007669"/>
    <property type="project" value="UniProtKB-UniRule"/>
</dbReference>
<dbReference type="InterPro" id="IPR053149">
    <property type="entry name" value="TPK"/>
</dbReference>
<dbReference type="GO" id="GO:0009229">
    <property type="term" value="P:thiamine diphosphate biosynthetic process"/>
    <property type="evidence" value="ECO:0007669"/>
    <property type="project" value="InterPro"/>
</dbReference>
<evidence type="ECO:0000256" key="3">
    <source>
        <dbReference type="ARBA" id="ARBA00022777"/>
    </source>
</evidence>
<keyword evidence="4" id="KW-0067">ATP-binding</keyword>
<keyword evidence="1 7" id="KW-0808">Transferase</keyword>
<dbReference type="EMBL" id="JAENBP010000005">
    <property type="protein sequence ID" value="MBJ8349967.1"/>
    <property type="molecule type" value="Genomic_DNA"/>
</dbReference>
<dbReference type="GO" id="GO:0005524">
    <property type="term" value="F:ATP binding"/>
    <property type="evidence" value="ECO:0007669"/>
    <property type="project" value="UniProtKB-KW"/>
</dbReference>